<dbReference type="EMBL" id="JANVFS010000007">
    <property type="protein sequence ID" value="KAJ4489707.1"/>
    <property type="molecule type" value="Genomic_DNA"/>
</dbReference>
<dbReference type="AlphaFoldDB" id="A0A9W9AW13"/>
<protein>
    <recommendedName>
        <fullName evidence="4">Transposase domain-containing protein</fullName>
    </recommendedName>
</protein>
<evidence type="ECO:0000313" key="2">
    <source>
        <dbReference type="EMBL" id="KAJ4489707.1"/>
    </source>
</evidence>
<evidence type="ECO:0000313" key="3">
    <source>
        <dbReference type="Proteomes" id="UP001150238"/>
    </source>
</evidence>
<organism evidence="2 3">
    <name type="scientific">Lentinula lateritia</name>
    <dbReference type="NCBI Taxonomy" id="40482"/>
    <lineage>
        <taxon>Eukaryota</taxon>
        <taxon>Fungi</taxon>
        <taxon>Dikarya</taxon>
        <taxon>Basidiomycota</taxon>
        <taxon>Agaricomycotina</taxon>
        <taxon>Agaricomycetes</taxon>
        <taxon>Agaricomycetidae</taxon>
        <taxon>Agaricales</taxon>
        <taxon>Marasmiineae</taxon>
        <taxon>Omphalotaceae</taxon>
        <taxon>Lentinula</taxon>
    </lineage>
</organism>
<feature type="compositionally biased region" description="Basic and acidic residues" evidence="1">
    <location>
        <begin position="23"/>
        <end position="40"/>
    </location>
</feature>
<reference evidence="2" key="1">
    <citation type="submission" date="2022-08" db="EMBL/GenBank/DDBJ databases">
        <authorList>
            <consortium name="DOE Joint Genome Institute"/>
            <person name="Min B."/>
            <person name="Riley R."/>
            <person name="Sierra-Patev S."/>
            <person name="Naranjo-Ortiz M."/>
            <person name="Looney B."/>
            <person name="Konkel Z."/>
            <person name="Slot J.C."/>
            <person name="Sakamoto Y."/>
            <person name="Steenwyk J.L."/>
            <person name="Rokas A."/>
            <person name="Carro J."/>
            <person name="Camarero S."/>
            <person name="Ferreira P."/>
            <person name="Molpeceres G."/>
            <person name="Ruiz-Duenas F.J."/>
            <person name="Serrano A."/>
            <person name="Henrissat B."/>
            <person name="Drula E."/>
            <person name="Hughes K.W."/>
            <person name="Mata J.L."/>
            <person name="Ishikawa N.K."/>
            <person name="Vargas-Isla R."/>
            <person name="Ushijima S."/>
            <person name="Smith C.A."/>
            <person name="Ahrendt S."/>
            <person name="Andreopoulos W."/>
            <person name="He G."/>
            <person name="Labutti K."/>
            <person name="Lipzen A."/>
            <person name="Ng V."/>
            <person name="Sandor L."/>
            <person name="Barry K."/>
            <person name="Martinez A.T."/>
            <person name="Xiao Y."/>
            <person name="Gibbons J.G."/>
            <person name="Terashima K."/>
            <person name="Hibbett D.S."/>
            <person name="Grigoriev I.V."/>
        </authorList>
    </citation>
    <scope>NUCLEOTIDE SEQUENCE</scope>
    <source>
        <strain evidence="2">Sp2 HRB7682 ss15</strain>
    </source>
</reference>
<gene>
    <name evidence="2" type="ORF">C8J55DRAFT_541170</name>
</gene>
<dbReference type="InterPro" id="IPR041078">
    <property type="entry name" value="Plavaka"/>
</dbReference>
<reference evidence="2" key="2">
    <citation type="journal article" date="2023" name="Proc. Natl. Acad. Sci. U.S.A.">
        <title>A global phylogenomic analysis of the shiitake genus Lentinula.</title>
        <authorList>
            <person name="Sierra-Patev S."/>
            <person name="Min B."/>
            <person name="Naranjo-Ortiz M."/>
            <person name="Looney B."/>
            <person name="Konkel Z."/>
            <person name="Slot J.C."/>
            <person name="Sakamoto Y."/>
            <person name="Steenwyk J.L."/>
            <person name="Rokas A."/>
            <person name="Carro J."/>
            <person name="Camarero S."/>
            <person name="Ferreira P."/>
            <person name="Molpeceres G."/>
            <person name="Ruiz-Duenas F.J."/>
            <person name="Serrano A."/>
            <person name="Henrissat B."/>
            <person name="Drula E."/>
            <person name="Hughes K.W."/>
            <person name="Mata J.L."/>
            <person name="Ishikawa N.K."/>
            <person name="Vargas-Isla R."/>
            <person name="Ushijima S."/>
            <person name="Smith C.A."/>
            <person name="Donoghue J."/>
            <person name="Ahrendt S."/>
            <person name="Andreopoulos W."/>
            <person name="He G."/>
            <person name="LaButti K."/>
            <person name="Lipzen A."/>
            <person name="Ng V."/>
            <person name="Riley R."/>
            <person name="Sandor L."/>
            <person name="Barry K."/>
            <person name="Martinez A.T."/>
            <person name="Xiao Y."/>
            <person name="Gibbons J.G."/>
            <person name="Terashima K."/>
            <person name="Grigoriev I.V."/>
            <person name="Hibbett D."/>
        </authorList>
    </citation>
    <scope>NUCLEOTIDE SEQUENCE</scope>
    <source>
        <strain evidence="2">Sp2 HRB7682 ss15</strain>
    </source>
</reference>
<accession>A0A9W9AW13</accession>
<proteinExistence type="predicted"/>
<evidence type="ECO:0008006" key="4">
    <source>
        <dbReference type="Google" id="ProtNLM"/>
    </source>
</evidence>
<comment type="caution">
    <text evidence="2">The sequence shown here is derived from an EMBL/GenBank/DDBJ whole genome shotgun (WGS) entry which is preliminary data.</text>
</comment>
<dbReference type="Pfam" id="PF18759">
    <property type="entry name" value="Plavaka"/>
    <property type="match status" value="1"/>
</dbReference>
<sequence>MKECSICGLPCLPRGLKSHEKKCKQDREDREQSEAYRLRKQNEEIGRLLSSDHPDSSEPICGFEPSQTVYLDEQVISDNTGANTTFNSQFNIEQNDIKIEYHPNSGKPTVIERFDIHTANHDHVPSNDSHLRPWLPFRTRMDFEVATLALECSMNDKQTEKLIMLLNHVQQGFDKCTLKDYKEVQDTWDLAAEKSTKFTQDVIHVPYRETINDFDVHFRPLWDWLQELLMDKDIVSKMEWHAQRLFKYDANRGIWTRFRNEPWTADRWWKLQDTLPANAVPLFIIFYADKNKLSSFGTAKGYPVVARLANLPTDIRNGVGEGGGRVVGWLPVVSEDSNRSNKTDFVNFKAIVWHESVLKILESLIEYSQTGYSMFCGDQIWRLIYPLLLLESSDYEEQCIMALIRGLHGLCPCPKCFVPNDKLSEPTNAELRTAAHAHEQLQIANAKPSKTEKEKILKKFSMRPNVFMKLANGDPYAGSSFDDLHFQDSGLWGDHIFPLLKAHISALSTARDTSTLLDDRFKSFPRWRKLHHFPDGVFKITFNNGSKHRDISKVFLYVAYDLLREDNDKAGYELLKLTRTYVNVIMYSALENQTDETIAAGRLAINKMFTAIKVVSALSWNFIKLHYHQHLFDDIEEKGNLRSTSTRPNEKLHGPIRKIYLRRTNFKDVANQIVRIDHQCVVAGLIRSQLNVLDLLRCPEMDDIIPEDAEKPTRNSHFEIGSRLPAVTMGILEESEQLFEHFSRRLSKFMSGLLRASDIELPGNQDIKYTKHDMVTPYQYLKVNYLSLDTWKVSVDYLRCNPFFNKEPRYDFIIFDSIDGPIFAQLRYIFTCTVGDHLYPIALVQSYKAVPTTRRSRSDKYHGLLRLQRDNNTEFISVRSIIRGAVVLVLSEREAFVWDVLDNDMFLRVISIFPGYTSA</sequence>
<dbReference type="Proteomes" id="UP001150238">
    <property type="component" value="Unassembled WGS sequence"/>
</dbReference>
<name>A0A9W9AW13_9AGAR</name>
<evidence type="ECO:0000256" key="1">
    <source>
        <dbReference type="SAM" id="MobiDB-lite"/>
    </source>
</evidence>
<feature type="region of interest" description="Disordered" evidence="1">
    <location>
        <begin position="20"/>
        <end position="40"/>
    </location>
</feature>